<evidence type="ECO:0000256" key="1">
    <source>
        <dbReference type="ARBA" id="ARBA00023015"/>
    </source>
</evidence>
<feature type="domain" description="Response regulatory" evidence="6">
    <location>
        <begin position="2"/>
        <end position="116"/>
    </location>
</feature>
<dbReference type="RefSeq" id="WP_126751532.1">
    <property type="nucleotide sequence ID" value="NZ_JBHUMT010000016.1"/>
</dbReference>
<dbReference type="GO" id="GO:0006355">
    <property type="term" value="P:regulation of DNA-templated transcription"/>
    <property type="evidence" value="ECO:0007669"/>
    <property type="project" value="InterPro"/>
</dbReference>
<keyword evidence="3" id="KW-0804">Transcription</keyword>
<proteinExistence type="predicted"/>
<evidence type="ECO:0000259" key="6">
    <source>
        <dbReference type="PROSITE" id="PS50110"/>
    </source>
</evidence>
<dbReference type="InterPro" id="IPR039420">
    <property type="entry name" value="WalR-like"/>
</dbReference>
<accession>A0A432YX48</accession>
<dbReference type="InterPro" id="IPR001789">
    <property type="entry name" value="Sig_transdc_resp-reg_receiver"/>
</dbReference>
<feature type="DNA-binding region" description="OmpR/PhoB-type" evidence="5">
    <location>
        <begin position="124"/>
        <end position="219"/>
    </location>
</feature>
<feature type="modified residue" description="4-aspartylphosphate" evidence="4">
    <location>
        <position position="51"/>
    </location>
</feature>
<dbReference type="Pfam" id="PF00486">
    <property type="entry name" value="Trans_reg_C"/>
    <property type="match status" value="1"/>
</dbReference>
<dbReference type="PROSITE" id="PS51755">
    <property type="entry name" value="OMPR_PHOB"/>
    <property type="match status" value="1"/>
</dbReference>
<evidence type="ECO:0000259" key="7">
    <source>
        <dbReference type="PROSITE" id="PS51755"/>
    </source>
</evidence>
<protein>
    <submittedName>
        <fullName evidence="8">DNA-binding response regulator</fullName>
    </submittedName>
</protein>
<dbReference type="CDD" id="cd17624">
    <property type="entry name" value="REC_OmpR_PmrA-like"/>
    <property type="match status" value="1"/>
</dbReference>
<dbReference type="GO" id="GO:0000156">
    <property type="term" value="F:phosphorelay response regulator activity"/>
    <property type="evidence" value="ECO:0007669"/>
    <property type="project" value="TreeGrafter"/>
</dbReference>
<dbReference type="GO" id="GO:0000976">
    <property type="term" value="F:transcription cis-regulatory region binding"/>
    <property type="evidence" value="ECO:0007669"/>
    <property type="project" value="TreeGrafter"/>
</dbReference>
<dbReference type="GO" id="GO:0032993">
    <property type="term" value="C:protein-DNA complex"/>
    <property type="evidence" value="ECO:0007669"/>
    <property type="project" value="TreeGrafter"/>
</dbReference>
<feature type="domain" description="OmpR/PhoB-type" evidence="7">
    <location>
        <begin position="124"/>
        <end position="219"/>
    </location>
</feature>
<reference evidence="8 9" key="1">
    <citation type="journal article" date="2011" name="Front. Microbiol.">
        <title>Genomic signatures of strain selection and enhancement in Bacillus atrophaeus var. globigii, a historical biowarfare simulant.</title>
        <authorList>
            <person name="Gibbons H.S."/>
            <person name="Broomall S.M."/>
            <person name="McNew L.A."/>
            <person name="Daligault H."/>
            <person name="Chapman C."/>
            <person name="Bruce D."/>
            <person name="Karavis M."/>
            <person name="Krepps M."/>
            <person name="McGregor P.A."/>
            <person name="Hong C."/>
            <person name="Park K.H."/>
            <person name="Akmal A."/>
            <person name="Feldman A."/>
            <person name="Lin J.S."/>
            <person name="Chang W.E."/>
            <person name="Higgs B.W."/>
            <person name="Demirev P."/>
            <person name="Lindquist J."/>
            <person name="Liem A."/>
            <person name="Fochler E."/>
            <person name="Read T.D."/>
            <person name="Tapia R."/>
            <person name="Johnson S."/>
            <person name="Bishop-Lilly K.A."/>
            <person name="Detter C."/>
            <person name="Han C."/>
            <person name="Sozhamannan S."/>
            <person name="Rosenzweig C.N."/>
            <person name="Skowronski E.W."/>
        </authorList>
    </citation>
    <scope>NUCLEOTIDE SEQUENCE [LARGE SCALE GENOMIC DNA]</scope>
    <source>
        <strain evidence="8 9">TPS4-2</strain>
    </source>
</reference>
<dbReference type="EMBL" id="PIQA01000001">
    <property type="protein sequence ID" value="RUO67898.1"/>
    <property type="molecule type" value="Genomic_DNA"/>
</dbReference>
<dbReference type="PANTHER" id="PTHR48111">
    <property type="entry name" value="REGULATOR OF RPOS"/>
    <property type="match status" value="1"/>
</dbReference>
<evidence type="ECO:0000313" key="9">
    <source>
        <dbReference type="Proteomes" id="UP000288361"/>
    </source>
</evidence>
<dbReference type="InterPro" id="IPR001867">
    <property type="entry name" value="OmpR/PhoB-type_DNA-bd"/>
</dbReference>
<dbReference type="Pfam" id="PF00072">
    <property type="entry name" value="Response_reg"/>
    <property type="match status" value="1"/>
</dbReference>
<keyword evidence="2 5" id="KW-0238">DNA-binding</keyword>
<evidence type="ECO:0000256" key="2">
    <source>
        <dbReference type="ARBA" id="ARBA00023125"/>
    </source>
</evidence>
<dbReference type="SUPFAM" id="SSF52172">
    <property type="entry name" value="CheY-like"/>
    <property type="match status" value="1"/>
</dbReference>
<evidence type="ECO:0000256" key="5">
    <source>
        <dbReference type="PROSITE-ProRule" id="PRU01091"/>
    </source>
</evidence>
<dbReference type="PANTHER" id="PTHR48111:SF67">
    <property type="entry name" value="TRANSCRIPTIONAL REGULATORY PROTEIN TCTD"/>
    <property type="match status" value="1"/>
</dbReference>
<dbReference type="Proteomes" id="UP000288361">
    <property type="component" value="Unassembled WGS sequence"/>
</dbReference>
<dbReference type="InterPro" id="IPR036388">
    <property type="entry name" value="WH-like_DNA-bd_sf"/>
</dbReference>
<dbReference type="Gene3D" id="3.40.50.2300">
    <property type="match status" value="1"/>
</dbReference>
<comment type="caution">
    <text evidence="8">The sequence shown here is derived from an EMBL/GenBank/DDBJ whole genome shotgun (WGS) entry which is preliminary data.</text>
</comment>
<evidence type="ECO:0000256" key="3">
    <source>
        <dbReference type="ARBA" id="ARBA00023163"/>
    </source>
</evidence>
<keyword evidence="4" id="KW-0597">Phosphoprotein</keyword>
<dbReference type="SMART" id="SM00862">
    <property type="entry name" value="Trans_reg_C"/>
    <property type="match status" value="1"/>
</dbReference>
<gene>
    <name evidence="8" type="ORF">CWI73_03290</name>
</gene>
<dbReference type="SMART" id="SM00448">
    <property type="entry name" value="REC"/>
    <property type="match status" value="1"/>
</dbReference>
<sequence>MDLLLIEDDGMLGQAVEIGLSERQFSVQWVRTGAAAISESQRAPYDAVVLDLGLPDLDGSRVLSALRKKGQLMPVLVLTARDDSSETVKLLDLGADDYMVKPFDMNELAARLRALVRRQRGQASAELVVGPIRLDEVNFQVLVDEQRINLSRREFELLRALMTSPGRVHSRDKLEQVVFRNEQQVESNALEVHVHNLRKKLGNKEWIQTIRGVGYRLACK</sequence>
<keyword evidence="1" id="KW-0805">Transcription regulation</keyword>
<organism evidence="8 9">
    <name type="scientific">Idiomarina piscisalsi</name>
    <dbReference type="NCBI Taxonomy" id="1096243"/>
    <lineage>
        <taxon>Bacteria</taxon>
        <taxon>Pseudomonadati</taxon>
        <taxon>Pseudomonadota</taxon>
        <taxon>Gammaproteobacteria</taxon>
        <taxon>Alteromonadales</taxon>
        <taxon>Idiomarinaceae</taxon>
        <taxon>Idiomarina</taxon>
    </lineage>
</organism>
<dbReference type="GO" id="GO:0005829">
    <property type="term" value="C:cytosol"/>
    <property type="evidence" value="ECO:0007669"/>
    <property type="project" value="TreeGrafter"/>
</dbReference>
<dbReference type="PROSITE" id="PS50110">
    <property type="entry name" value="RESPONSE_REGULATORY"/>
    <property type="match status" value="1"/>
</dbReference>
<evidence type="ECO:0000256" key="4">
    <source>
        <dbReference type="PROSITE-ProRule" id="PRU00169"/>
    </source>
</evidence>
<dbReference type="CDD" id="cd00383">
    <property type="entry name" value="trans_reg_C"/>
    <property type="match status" value="1"/>
</dbReference>
<dbReference type="Gene3D" id="1.10.10.10">
    <property type="entry name" value="Winged helix-like DNA-binding domain superfamily/Winged helix DNA-binding domain"/>
    <property type="match status" value="1"/>
</dbReference>
<name>A0A432YX48_9GAMM</name>
<evidence type="ECO:0000313" key="8">
    <source>
        <dbReference type="EMBL" id="RUO67898.1"/>
    </source>
</evidence>
<dbReference type="Gene3D" id="6.10.250.690">
    <property type="match status" value="1"/>
</dbReference>
<dbReference type="InterPro" id="IPR011006">
    <property type="entry name" value="CheY-like_superfamily"/>
</dbReference>
<dbReference type="AlphaFoldDB" id="A0A432YX48"/>